<dbReference type="Gene3D" id="1.20.1740.10">
    <property type="entry name" value="Amino acid/polyamine transporter I"/>
    <property type="match status" value="1"/>
</dbReference>
<comment type="subcellular location">
    <subcellularLocation>
        <location evidence="1">Membrane</location>
        <topology evidence="1">Multi-pass membrane protein</topology>
    </subcellularLocation>
</comment>
<evidence type="ECO:0000256" key="2">
    <source>
        <dbReference type="ARBA" id="ARBA00022448"/>
    </source>
</evidence>
<dbReference type="FunFam" id="1.20.1740.10:FF:000001">
    <property type="entry name" value="Amino acid permease"/>
    <property type="match status" value="1"/>
</dbReference>
<feature type="transmembrane region" description="Helical" evidence="7">
    <location>
        <begin position="87"/>
        <end position="106"/>
    </location>
</feature>
<organism evidence="9 10">
    <name type="scientific">Zygosaccharomyces bailii (strain CLIB 213 / ATCC 58445 / CBS 680 / BCRC 21525 / NBRC 1098 / NCYC 1416 / NRRL Y-2227)</name>
    <dbReference type="NCBI Taxonomy" id="1333698"/>
    <lineage>
        <taxon>Eukaryota</taxon>
        <taxon>Fungi</taxon>
        <taxon>Dikarya</taxon>
        <taxon>Ascomycota</taxon>
        <taxon>Saccharomycotina</taxon>
        <taxon>Saccharomycetes</taxon>
        <taxon>Saccharomycetales</taxon>
        <taxon>Saccharomycetaceae</taxon>
        <taxon>Zygosaccharomyces</taxon>
    </lineage>
</organism>
<keyword evidence="10" id="KW-1185">Reference proteome</keyword>
<gene>
    <name evidence="9" type="ORF">BN860_00254g</name>
</gene>
<dbReference type="PANTHER" id="PTHR43341:SF36">
    <property type="entry name" value="PROLINE-SPECIFIC PERMEASE"/>
    <property type="match status" value="1"/>
</dbReference>
<dbReference type="Proteomes" id="UP000019375">
    <property type="component" value="Unassembled WGS sequence"/>
</dbReference>
<evidence type="ECO:0000313" key="9">
    <source>
        <dbReference type="EMBL" id="CDF92045.1"/>
    </source>
</evidence>
<feature type="transmembrane region" description="Helical" evidence="7">
    <location>
        <begin position="491"/>
        <end position="512"/>
    </location>
</feature>
<feature type="transmembrane region" description="Helical" evidence="7">
    <location>
        <begin position="524"/>
        <end position="545"/>
    </location>
</feature>
<feature type="transmembrane region" description="Helical" evidence="7">
    <location>
        <begin position="318"/>
        <end position="339"/>
    </location>
</feature>
<evidence type="ECO:0000256" key="7">
    <source>
        <dbReference type="SAM" id="Phobius"/>
    </source>
</evidence>
<evidence type="ECO:0000256" key="1">
    <source>
        <dbReference type="ARBA" id="ARBA00004141"/>
    </source>
</evidence>
<feature type="transmembrane region" description="Helical" evidence="7">
    <location>
        <begin position="449"/>
        <end position="470"/>
    </location>
</feature>
<keyword evidence="3 7" id="KW-0812">Transmembrane</keyword>
<dbReference type="OrthoDB" id="3900342at2759"/>
<feature type="transmembrane region" description="Helical" evidence="7">
    <location>
        <begin position="194"/>
        <end position="213"/>
    </location>
</feature>
<protein>
    <submittedName>
        <fullName evidence="9">ZYBA0S19-00254g1_1</fullName>
    </submittedName>
</protein>
<feature type="transmembrane region" description="Helical" evidence="7">
    <location>
        <begin position="375"/>
        <end position="395"/>
    </location>
</feature>
<dbReference type="Pfam" id="PF00324">
    <property type="entry name" value="AA_permease"/>
    <property type="match status" value="1"/>
</dbReference>
<feature type="transmembrane region" description="Helical" evidence="7">
    <location>
        <begin position="154"/>
        <end position="174"/>
    </location>
</feature>
<keyword evidence="4 7" id="KW-1133">Transmembrane helix</keyword>
<dbReference type="GO" id="GO:0016020">
    <property type="term" value="C:membrane"/>
    <property type="evidence" value="ECO:0007669"/>
    <property type="project" value="UniProtKB-SubCell"/>
</dbReference>
<evidence type="ECO:0000256" key="4">
    <source>
        <dbReference type="ARBA" id="ARBA00022989"/>
    </source>
</evidence>
<feature type="transmembrane region" description="Helical" evidence="7">
    <location>
        <begin position="416"/>
        <end position="437"/>
    </location>
</feature>
<dbReference type="InterPro" id="IPR050524">
    <property type="entry name" value="APC_YAT"/>
</dbReference>
<evidence type="ECO:0000256" key="6">
    <source>
        <dbReference type="SAM" id="MobiDB-lite"/>
    </source>
</evidence>
<dbReference type="PIRSF" id="PIRSF006060">
    <property type="entry name" value="AA_transporter"/>
    <property type="match status" value="1"/>
</dbReference>
<evidence type="ECO:0000256" key="3">
    <source>
        <dbReference type="ARBA" id="ARBA00022692"/>
    </source>
</evidence>
<dbReference type="GO" id="GO:0015171">
    <property type="term" value="F:amino acid transmembrane transporter activity"/>
    <property type="evidence" value="ECO:0007669"/>
    <property type="project" value="TreeGrafter"/>
</dbReference>
<feature type="domain" description="Amino acid permease/ SLC12A" evidence="8">
    <location>
        <begin position="84"/>
        <end position="550"/>
    </location>
</feature>
<evidence type="ECO:0000313" key="10">
    <source>
        <dbReference type="Proteomes" id="UP000019375"/>
    </source>
</evidence>
<dbReference type="InterPro" id="IPR004841">
    <property type="entry name" value="AA-permease/SLC12A_dom"/>
</dbReference>
<feature type="region of interest" description="Disordered" evidence="6">
    <location>
        <begin position="1"/>
        <end position="28"/>
    </location>
</feature>
<name>A0A8J2TD55_ZYGB2</name>
<accession>A0A8J2TD55</accession>
<evidence type="ECO:0000256" key="5">
    <source>
        <dbReference type="ARBA" id="ARBA00023136"/>
    </source>
</evidence>
<keyword evidence="5 7" id="KW-0472">Membrane</keyword>
<keyword evidence="2" id="KW-0813">Transport</keyword>
<evidence type="ECO:0000259" key="8">
    <source>
        <dbReference type="Pfam" id="PF00324"/>
    </source>
</evidence>
<feature type="transmembrane region" description="Helical" evidence="7">
    <location>
        <begin position="275"/>
        <end position="297"/>
    </location>
</feature>
<proteinExistence type="predicted"/>
<dbReference type="EMBL" id="HG316472">
    <property type="protein sequence ID" value="CDF92045.1"/>
    <property type="molecule type" value="Genomic_DNA"/>
</dbReference>
<reference evidence="10" key="1">
    <citation type="journal article" date="2013" name="Genome Announc.">
        <title>Genome sequence of the food spoilage yeast Zygosaccharomyces bailii CLIB 213(T).</title>
        <authorList>
            <person name="Galeote V."/>
            <person name="Bigey F."/>
            <person name="Devillers H."/>
            <person name="Neuveglise C."/>
            <person name="Dequin S."/>
        </authorList>
    </citation>
    <scope>NUCLEOTIDE SEQUENCE [LARGE SCALE GENOMIC DNA]</scope>
    <source>
        <strain evidence="10">CLIB 213 / ATCC 58445 / CBS 680 / CCRC 21525 / NBRC 1098 / NCYC 1416 / NRRL Y-2227</strain>
    </source>
</reference>
<sequence>MSSYRESQELPLSPYASKVAMSKSNTSKNNVRVALSPHSSALKIEKASDQIDHLIELESGSVELALDDTDEEKNKVVRGLKSRHIQLIALGGAIGTGLFIGSGGALSTCGPAPLLISYMIMGFFIWCIMNMLTEVVCVMPIAGETSMYSMARTYLNRPLSFMCGFNLFYATAMIPPSEITATAMVIEFWTDANSAIFISIFVVITISLSMLPVQFFGESEFWVSIIKILCITGLIIVGIVIFFGGAPDQHRVLGFHYWKHPGAFNPYLVPGNTGKFLACWTAIIKSGFSYVLVPEVVVSCSAESVNPRRNMPRVAQRFVYRLFLFYVCGTLVIGVIIGYDNPRLLNALAKGESSGAASPFVLGIQNVGIKVLPHIINACILTSAYSCGTSMLYGASRALHSMALRGDMPKLFAKTNRFGTPYISVGISSLFCFLSYLNCSDSSSVVFTWLSNIATISGFVDWALVCLVYLRFRKVCDYADLNDRVPFRKRFMRPMAYFTCGFFVILSLTNGYAVFIKGNWSVKNFFACYTTIGLVAVLYLGSSIYHKTWRYRPMDDIVEEIVPKIDLADEEERNEIPIVPKNMAEKIWYFII</sequence>
<feature type="transmembrane region" description="Helical" evidence="7">
    <location>
        <begin position="225"/>
        <end position="246"/>
    </location>
</feature>
<dbReference type="AlphaFoldDB" id="A0A8J2TD55"/>
<dbReference type="PANTHER" id="PTHR43341">
    <property type="entry name" value="AMINO ACID PERMEASE"/>
    <property type="match status" value="1"/>
</dbReference>
<feature type="transmembrane region" description="Helical" evidence="7">
    <location>
        <begin position="118"/>
        <end position="142"/>
    </location>
</feature>